<evidence type="ECO:0000313" key="2">
    <source>
        <dbReference type="Proteomes" id="UP000501991"/>
    </source>
</evidence>
<evidence type="ECO:0000313" key="1">
    <source>
        <dbReference type="EMBL" id="QID19238.1"/>
    </source>
</evidence>
<dbReference type="EMBL" id="CP048836">
    <property type="protein sequence ID" value="QID19238.1"/>
    <property type="molecule type" value="Genomic_DNA"/>
</dbReference>
<dbReference type="CDD" id="cd20746">
    <property type="entry name" value="FIX_Ntox15_NUC_DUF4112_RhsA-like"/>
    <property type="match status" value="1"/>
</dbReference>
<proteinExistence type="predicted"/>
<sequence length="535" mass="60004">MSFSFDDIVKAVNHWARDTTETVQDAKQKANWVWEALQGDFNPNRSVGQVGVDTVVCLVPGVDTVMDVRDLIANIIVIARTPAAGGAWFALVLTLIGFFPELGSVAKGVVKIVMVRLRPYIKHADDLTNASKMIKYLDKAFDDALPDIVQYLRHPKVQQFLTKEGVPDVIKWVSESIKTVVGKIDTAALKRLFNDGAGKLKDILRYIQPLLPEAAGAKIKQVIDGIVTVQRGFDKAVNQYIDPIRAILRRLAQRLDEMHWVAYTQDVNKGWIAPLSEQGARRLIKKHHPDWVKTKKPVLFKQLPADKFVETAEYRKGLAEGAPPLGNKEIESFAKGVKARPLHEGETLYRVIDPTSGSLSTCWITESVWKEINANPELARQIWRSKLAVKPEWNQNGTYVKYTYNRARDGDIMVWEGPTAMQWLGQKNHVEEGFLEGGLNQVVFHPLTRDGKPDQLRDAVTDRFAEAVAPDQPGIQFPDMVEGGAIKTANGESQRHGVRVKINDPRIKGPFETGWGFKDFDDQHDLIGLPNPMKE</sequence>
<dbReference type="AlphaFoldDB" id="A0A6C1B916"/>
<dbReference type="RefSeq" id="WP_173767639.1">
    <property type="nucleotide sequence ID" value="NZ_CP048836.1"/>
</dbReference>
<gene>
    <name evidence="1" type="ORF">G3580_17410</name>
</gene>
<accession>A0A6C1B916</accession>
<organism evidence="1 2">
    <name type="scientific">Nitrogeniibacter mangrovi</name>
    <dbReference type="NCBI Taxonomy" id="2016596"/>
    <lineage>
        <taxon>Bacteria</taxon>
        <taxon>Pseudomonadati</taxon>
        <taxon>Pseudomonadota</taxon>
        <taxon>Betaproteobacteria</taxon>
        <taxon>Rhodocyclales</taxon>
        <taxon>Zoogloeaceae</taxon>
        <taxon>Nitrogeniibacter</taxon>
    </lineage>
</organism>
<keyword evidence="2" id="KW-1185">Reference proteome</keyword>
<dbReference type="InterPro" id="IPR049802">
    <property type="entry name" value="RhsC-like_FIX"/>
</dbReference>
<name>A0A6C1B916_9RHOO</name>
<dbReference type="KEGG" id="azq:G3580_17410"/>
<protein>
    <submittedName>
        <fullName evidence="1">Uncharacterized protein</fullName>
    </submittedName>
</protein>
<reference evidence="1 2" key="1">
    <citation type="submission" date="2020-02" db="EMBL/GenBank/DDBJ databases">
        <title>Nitrogenibacter mangrovi gen. nov., sp. nov. isolated from mangrove sediment, a denitrifying betaproteobacterium.</title>
        <authorList>
            <person name="Liao H."/>
            <person name="Tian Y."/>
        </authorList>
    </citation>
    <scope>NUCLEOTIDE SEQUENCE [LARGE SCALE GENOMIC DNA]</scope>
    <source>
        <strain evidence="1 2">M9-3-2</strain>
    </source>
</reference>
<dbReference type="Proteomes" id="UP000501991">
    <property type="component" value="Chromosome"/>
</dbReference>